<dbReference type="EMBL" id="LR796235">
    <property type="protein sequence ID" value="CAB4129692.1"/>
    <property type="molecule type" value="Genomic_DNA"/>
</dbReference>
<sequence length="725" mass="80081">MGYIIKENQGLLVTRLTDVGRRKISEGNFNVAYFQIGDSEVNYTALSNYDNSDYMVLEPPYNAQNNVGIPQSTRTDIKYPFYLQGFNGITYGIPFMASADDSVYNTAAPNGFFESGATCYSPYHTSAYTYNSQYVTNLASSSFNGGSSILTMTSSPCVDSASGTSISAGTFVTIYMSGGSSCGCIDSCHPILTYKVIEVNGLNITLDRFLPNLNTIGYTGNARLLFYPSGMTGYDLPTPMNYWNDSVINYESVCTPEDGLVKIWNMNIPWSVNPAGLTTPYRQFNDFGSKDYISSKEYFGYMSSSGQSGTSNVYYYNSFNEEIIVTPEEQKAVAICHYTNNTIINFYGEKFACEAYDSTTPGATGQARNFSINLPWLMWHKNPTTCCSGETFWIDPAGFDGYDLLTPYYLKSLKNSDMNSPGMRYYHLYDTHANPVTGLPNRVGKVFPDDKVIIFDDEEIVAVMNNISNRNYTLPAPKLGLVTPGSCGDNTTDGLLDNDQQCAWVTYAFQGPWQGLHCNYYQKIIGPSTGCSTTEQNVIVRFGDEFGCMTTGATNGFFATGFTMLVQTGTTSQVTPDPTKWVSVDFTSSLSGYSVGGYINPVGLSAITYTITPTIYNNGTSYNLGSQINIPLATETSYLGFGDEYSFYGNVNTDIQATIYEMRYIINLPNNQFVNTSNPTWTAGMTPYMSEIGLYDINKNLLVLTKFQSPQIRQGVQQAVVKLDF</sequence>
<name>A0A6J5L8D6_9CAUD</name>
<gene>
    <name evidence="1" type="ORF">UFOVP117_69</name>
</gene>
<organism evidence="1">
    <name type="scientific">uncultured Caudovirales phage</name>
    <dbReference type="NCBI Taxonomy" id="2100421"/>
    <lineage>
        <taxon>Viruses</taxon>
        <taxon>Duplodnaviria</taxon>
        <taxon>Heunggongvirae</taxon>
        <taxon>Uroviricota</taxon>
        <taxon>Caudoviricetes</taxon>
        <taxon>Peduoviridae</taxon>
        <taxon>Maltschvirus</taxon>
        <taxon>Maltschvirus maltsch</taxon>
    </lineage>
</organism>
<accession>A0A6J5L8D6</accession>
<evidence type="ECO:0000313" key="1">
    <source>
        <dbReference type="EMBL" id="CAB4129692.1"/>
    </source>
</evidence>
<reference evidence="1" key="1">
    <citation type="submission" date="2020-04" db="EMBL/GenBank/DDBJ databases">
        <authorList>
            <person name="Chiriac C."/>
            <person name="Salcher M."/>
            <person name="Ghai R."/>
            <person name="Kavagutti S V."/>
        </authorList>
    </citation>
    <scope>NUCLEOTIDE SEQUENCE</scope>
</reference>
<proteinExistence type="predicted"/>
<protein>
    <submittedName>
        <fullName evidence="1">Uncharacterized protein</fullName>
    </submittedName>
</protein>